<feature type="domain" description="Disease resistance R13L4/SHOC-2-like LRR" evidence="5">
    <location>
        <begin position="341"/>
        <end position="417"/>
    </location>
</feature>
<evidence type="ECO:0000313" key="6">
    <source>
        <dbReference type="EMBL" id="MBA0638210.1"/>
    </source>
</evidence>
<evidence type="ECO:0000256" key="3">
    <source>
        <dbReference type="ARBA" id="ARBA00023786"/>
    </source>
</evidence>
<dbReference type="SUPFAM" id="SSF52075">
    <property type="entry name" value="Outer arm dynein light chain 1"/>
    <property type="match status" value="1"/>
</dbReference>
<evidence type="ECO:0000256" key="1">
    <source>
        <dbReference type="ARBA" id="ARBA00022614"/>
    </source>
</evidence>
<dbReference type="AlphaFoldDB" id="A0A7J8TJ81"/>
<dbReference type="SMART" id="SM00364">
    <property type="entry name" value="LRR_BAC"/>
    <property type="match status" value="11"/>
</dbReference>
<dbReference type="InterPro" id="IPR003591">
    <property type="entry name" value="Leu-rich_rpt_typical-subtyp"/>
</dbReference>
<dbReference type="InterPro" id="IPR001611">
    <property type="entry name" value="Leu-rich_rpt"/>
</dbReference>
<dbReference type="PANTHER" id="PTHR45752">
    <property type="entry name" value="LEUCINE-RICH REPEAT-CONTAINING"/>
    <property type="match status" value="1"/>
</dbReference>
<comment type="function">
    <text evidence="4">Leucine-rich repeat protein that likely mediates protein interactions, possibly in the context of signal transduction.</text>
</comment>
<proteinExistence type="inferred from homology"/>
<name>A0A7J8TJ81_GOSDV</name>
<accession>A0A7J8TJ81</accession>
<keyword evidence="2" id="KW-0677">Repeat</keyword>
<dbReference type="InterPro" id="IPR032675">
    <property type="entry name" value="LRR_dom_sf"/>
</dbReference>
<dbReference type="PROSITE" id="PS51450">
    <property type="entry name" value="LRR"/>
    <property type="match status" value="5"/>
</dbReference>
<organism evidence="6 7">
    <name type="scientific">Gossypium davidsonii</name>
    <name type="common">Davidson's cotton</name>
    <name type="synonym">Gossypium klotzschianum subsp. davidsonii</name>
    <dbReference type="NCBI Taxonomy" id="34287"/>
    <lineage>
        <taxon>Eukaryota</taxon>
        <taxon>Viridiplantae</taxon>
        <taxon>Streptophyta</taxon>
        <taxon>Embryophyta</taxon>
        <taxon>Tracheophyta</taxon>
        <taxon>Spermatophyta</taxon>
        <taxon>Magnoliopsida</taxon>
        <taxon>eudicotyledons</taxon>
        <taxon>Gunneridae</taxon>
        <taxon>Pentapetalae</taxon>
        <taxon>rosids</taxon>
        <taxon>malvids</taxon>
        <taxon>Malvales</taxon>
        <taxon>Malvaceae</taxon>
        <taxon>Malvoideae</taxon>
        <taxon>Gossypium</taxon>
    </lineage>
</organism>
<dbReference type="PANTHER" id="PTHR45752:SF15">
    <property type="entry name" value="PLANT INTRACELLULAR RAS-GROUP-RELATED LRR PROTEIN 5"/>
    <property type="match status" value="1"/>
</dbReference>
<evidence type="ECO:0000259" key="5">
    <source>
        <dbReference type="Pfam" id="PF23598"/>
    </source>
</evidence>
<comment type="similarity">
    <text evidence="3">Belongs to the SHOC2 family.</text>
</comment>
<sequence length="579" mass="64143">MAVKSKQNPSPAFIEKIQEIMRLYKSLPPRPSIEEVEAAKIVLQTSKNEEKTKLEAISKDQHHHQPLEGVPDELLSILQQVRKTMVLFQSHEQKKEALYLIEVDDMFQTFDGLIQRASLLVSGDNLEEKVWGFDGETVISDDSLVTSSSTKASCNSGEDSSEKLNLMKTTTLIENTAKMGAIVLDLKAKFIRKLNNGLPPSIDGLQALTKLDIHSNQLINLLDGIGELVNLLELDLHANRLSSLPASFGNLKNLINLDLSSNNFTHLSDTIGEDGSEKLNLMKIATLIESTTKMGAIVLDLKAKLMDQIEWLPVSIGKLNSVIELDLSENRIMALPPSIDGLLALTKLDLHSNQLINLPDGIGELVNLLELDLHANRLNSLPASFGNLKNLMNLDLSSNNFTHLPDTIGNLTSLKKLIVETNELEELPYTIGNCSSLLVLRLDFNRIKALPEAIGKLECLEILTAHYNRIKGLPTTMGNLSNLKELDVGFNEIESIPETLCFAISLRKLKVGRNFADLTALPRSIGNLEMLEELDISDNQIRVLPDSFRFLSKLRVLHADETPLEVPSREVIKLGAKVC</sequence>
<dbReference type="SMART" id="SM00365">
    <property type="entry name" value="LRR_SD22"/>
    <property type="match status" value="6"/>
</dbReference>
<dbReference type="Pfam" id="PF13855">
    <property type="entry name" value="LRR_8"/>
    <property type="match status" value="1"/>
</dbReference>
<comment type="caution">
    <text evidence="6">The sequence shown here is derived from an EMBL/GenBank/DDBJ whole genome shotgun (WGS) entry which is preliminary data.</text>
</comment>
<reference evidence="6 7" key="1">
    <citation type="journal article" date="2019" name="Genome Biol. Evol.">
        <title>Insights into the evolution of the New World diploid cottons (Gossypium, subgenus Houzingenia) based on genome sequencing.</title>
        <authorList>
            <person name="Grover C.E."/>
            <person name="Arick M.A. 2nd"/>
            <person name="Thrash A."/>
            <person name="Conover J.L."/>
            <person name="Sanders W.S."/>
            <person name="Peterson D.G."/>
            <person name="Frelichowski J.E."/>
            <person name="Scheffler J.A."/>
            <person name="Scheffler B.E."/>
            <person name="Wendel J.F."/>
        </authorList>
    </citation>
    <scope>NUCLEOTIDE SEQUENCE [LARGE SCALE GENOMIC DNA]</scope>
    <source>
        <strain evidence="6">27</strain>
        <tissue evidence="6">Leaf</tissue>
    </source>
</reference>
<evidence type="ECO:0000313" key="7">
    <source>
        <dbReference type="Proteomes" id="UP000593561"/>
    </source>
</evidence>
<keyword evidence="7" id="KW-1185">Reference proteome</keyword>
<evidence type="ECO:0000256" key="2">
    <source>
        <dbReference type="ARBA" id="ARBA00022737"/>
    </source>
</evidence>
<protein>
    <recommendedName>
        <fullName evidence="5">Disease resistance R13L4/SHOC-2-like LRR domain-containing protein</fullName>
    </recommendedName>
</protein>
<dbReference type="SMART" id="SM00369">
    <property type="entry name" value="LRR_TYP"/>
    <property type="match status" value="11"/>
</dbReference>
<dbReference type="SUPFAM" id="SSF52058">
    <property type="entry name" value="L domain-like"/>
    <property type="match status" value="1"/>
</dbReference>
<dbReference type="Pfam" id="PF00560">
    <property type="entry name" value="LRR_1"/>
    <property type="match status" value="1"/>
</dbReference>
<keyword evidence="1" id="KW-0433">Leucine-rich repeat</keyword>
<dbReference type="Gene3D" id="3.80.10.10">
    <property type="entry name" value="Ribonuclease Inhibitor"/>
    <property type="match status" value="3"/>
</dbReference>
<dbReference type="Pfam" id="PF23598">
    <property type="entry name" value="LRR_14"/>
    <property type="match status" value="1"/>
</dbReference>
<dbReference type="InterPro" id="IPR055414">
    <property type="entry name" value="LRR_R13L4/SHOC2-like"/>
</dbReference>
<dbReference type="Proteomes" id="UP000593561">
    <property type="component" value="Unassembled WGS sequence"/>
</dbReference>
<gene>
    <name evidence="6" type="ORF">Godav_028911</name>
</gene>
<dbReference type="FunFam" id="3.80.10.10:FF:000405">
    <property type="entry name" value="Plant intracellular Ras-group-related LRR protein 4"/>
    <property type="match status" value="1"/>
</dbReference>
<evidence type="ECO:0000256" key="4">
    <source>
        <dbReference type="ARBA" id="ARBA00037519"/>
    </source>
</evidence>
<dbReference type="InterPro" id="IPR050715">
    <property type="entry name" value="LRR-SigEffector_domain"/>
</dbReference>
<dbReference type="EMBL" id="JABFAC010250141">
    <property type="protein sequence ID" value="MBA0638210.1"/>
    <property type="molecule type" value="Genomic_DNA"/>
</dbReference>